<evidence type="ECO:0000313" key="3">
    <source>
        <dbReference type="EMBL" id="RIJ26913.1"/>
    </source>
</evidence>
<evidence type="ECO:0000256" key="2">
    <source>
        <dbReference type="SAM" id="SignalP"/>
    </source>
</evidence>
<keyword evidence="4" id="KW-1185">Reference proteome</keyword>
<feature type="region of interest" description="Disordered" evidence="1">
    <location>
        <begin position="185"/>
        <end position="213"/>
    </location>
</feature>
<dbReference type="RefSeq" id="WP_119377806.1">
    <property type="nucleotide sequence ID" value="NZ_QWFX01000016.1"/>
</dbReference>
<reference evidence="3 4" key="1">
    <citation type="submission" date="2018-08" db="EMBL/GenBank/DDBJ databases">
        <title>Henriciella mobilis sp. nov., isolated from seawater.</title>
        <authorList>
            <person name="Cheng H."/>
            <person name="Wu Y.-H."/>
            <person name="Xu X.-W."/>
            <person name="Guo L.-L."/>
        </authorList>
    </citation>
    <scope>NUCLEOTIDE SEQUENCE [LARGE SCALE GENOMIC DNA]</scope>
    <source>
        <strain evidence="3 4">JN25</strain>
    </source>
</reference>
<dbReference type="EMBL" id="QWFX01000016">
    <property type="protein sequence ID" value="RIJ26913.1"/>
    <property type="molecule type" value="Genomic_DNA"/>
</dbReference>
<evidence type="ECO:0000256" key="1">
    <source>
        <dbReference type="SAM" id="MobiDB-lite"/>
    </source>
</evidence>
<organism evidence="3 4">
    <name type="scientific">Henriciella mobilis</name>
    <dbReference type="NCBI Taxonomy" id="2305467"/>
    <lineage>
        <taxon>Bacteria</taxon>
        <taxon>Pseudomonadati</taxon>
        <taxon>Pseudomonadota</taxon>
        <taxon>Alphaproteobacteria</taxon>
        <taxon>Hyphomonadales</taxon>
        <taxon>Hyphomonadaceae</taxon>
        <taxon>Henriciella</taxon>
    </lineage>
</organism>
<feature type="compositionally biased region" description="Polar residues" evidence="1">
    <location>
        <begin position="202"/>
        <end position="213"/>
    </location>
</feature>
<comment type="caution">
    <text evidence="3">The sequence shown here is derived from an EMBL/GenBank/DDBJ whole genome shotgun (WGS) entry which is preliminary data.</text>
</comment>
<accession>A0A399R814</accession>
<keyword evidence="2" id="KW-0732">Signal</keyword>
<dbReference type="Proteomes" id="UP000266385">
    <property type="component" value="Unassembled WGS sequence"/>
</dbReference>
<dbReference type="AlphaFoldDB" id="A0A399R814"/>
<feature type="signal peptide" evidence="2">
    <location>
        <begin position="1"/>
        <end position="19"/>
    </location>
</feature>
<feature type="chain" id="PRO_5017346929" evidence="2">
    <location>
        <begin position="20"/>
        <end position="213"/>
    </location>
</feature>
<protein>
    <submittedName>
        <fullName evidence="3">Uncharacterized protein</fullName>
    </submittedName>
</protein>
<name>A0A399R814_9PROT</name>
<gene>
    <name evidence="3" type="ORF">D1223_18460</name>
</gene>
<evidence type="ECO:0000313" key="4">
    <source>
        <dbReference type="Proteomes" id="UP000266385"/>
    </source>
</evidence>
<sequence length="213" mass="21753">MKHMAIAMGLAAAIAAAGAVFMHGDTAFFTAQDDNDKVVDALVANVQNEAGEVPAIAAPANDGEMIRPTRIASMNKLSFATRPGDDVPVGVAQPVDLNGLTLEALNACAGQADIVEIAGELPGGSLHDLSAYAACGETVGQKLDSAPSIPASFAEAQSPETLSPQWNNPSGVHLRPRFGHALGPAQEAFDLLKPGSAPPASSGVQSTSDYRPT</sequence>
<proteinExistence type="predicted"/>